<organism evidence="1 2">
    <name type="scientific">Asanoa siamensis</name>
    <dbReference type="NCBI Taxonomy" id="926357"/>
    <lineage>
        <taxon>Bacteria</taxon>
        <taxon>Bacillati</taxon>
        <taxon>Actinomycetota</taxon>
        <taxon>Actinomycetes</taxon>
        <taxon>Micromonosporales</taxon>
        <taxon>Micromonosporaceae</taxon>
        <taxon>Asanoa</taxon>
    </lineage>
</organism>
<dbReference type="EMBL" id="BONE01000004">
    <property type="protein sequence ID" value="GIF71243.1"/>
    <property type="molecule type" value="Genomic_DNA"/>
</dbReference>
<protein>
    <submittedName>
        <fullName evidence="1">Uncharacterized protein</fullName>
    </submittedName>
</protein>
<dbReference type="Proteomes" id="UP000604117">
    <property type="component" value="Unassembled WGS sequence"/>
</dbReference>
<sequence>MLTLGLMLLLTAVLLPEIVAEGGWRAWVGVPVSVGVLGAFLAEIYRAKSGDQPFAKRDTDRSCDG</sequence>
<keyword evidence="2" id="KW-1185">Reference proteome</keyword>
<name>A0ABQ4CJU2_9ACTN</name>
<proteinExistence type="predicted"/>
<gene>
    <name evidence="1" type="ORF">Asi02nite_07610</name>
</gene>
<evidence type="ECO:0000313" key="1">
    <source>
        <dbReference type="EMBL" id="GIF71243.1"/>
    </source>
</evidence>
<evidence type="ECO:0000313" key="2">
    <source>
        <dbReference type="Proteomes" id="UP000604117"/>
    </source>
</evidence>
<comment type="caution">
    <text evidence="1">The sequence shown here is derived from an EMBL/GenBank/DDBJ whole genome shotgun (WGS) entry which is preliminary data.</text>
</comment>
<accession>A0ABQ4CJU2</accession>
<reference evidence="1 2" key="1">
    <citation type="submission" date="2021-01" db="EMBL/GenBank/DDBJ databases">
        <title>Whole genome shotgun sequence of Asanoa siamensis NBRC 107932.</title>
        <authorList>
            <person name="Komaki H."/>
            <person name="Tamura T."/>
        </authorList>
    </citation>
    <scope>NUCLEOTIDE SEQUENCE [LARGE SCALE GENOMIC DNA]</scope>
    <source>
        <strain evidence="1 2">NBRC 107932</strain>
    </source>
</reference>